<proteinExistence type="predicted"/>
<reference evidence="2" key="1">
    <citation type="submission" date="2021-01" db="EMBL/GenBank/DDBJ databases">
        <authorList>
            <person name="Corre E."/>
            <person name="Pelletier E."/>
            <person name="Niang G."/>
            <person name="Scheremetjew M."/>
            <person name="Finn R."/>
            <person name="Kale V."/>
            <person name="Holt S."/>
            <person name="Cochrane G."/>
            <person name="Meng A."/>
            <person name="Brown T."/>
            <person name="Cohen L."/>
        </authorList>
    </citation>
    <scope>NUCLEOTIDE SEQUENCE</scope>
    <source>
        <strain evidence="2">FSP1.4</strain>
    </source>
</reference>
<gene>
    <name evidence="2" type="ORF">EHAR0213_LOCUS6823</name>
</gene>
<sequence>MICRDCLDSMDAPPCICDNQYIASNKFLVNKIKSLVLKCKFYPEGCSFTSKLSDIAKHEATCYFHNSTMAASSRDPFAASSKSKNGGSKVYKAVSDYNELPEATSPFSDKTYFITCRKGCNKQILTKKEYESHRCVDHLRNVIKDQQREKELLNEHLAEAEKDVKDLLNEFERCKETQELTIDELKEKLMFLEKRNEDLKAQRAK</sequence>
<dbReference type="EMBL" id="HBII01016100">
    <property type="protein sequence ID" value="CAE0347912.1"/>
    <property type="molecule type" value="Transcribed_RNA"/>
</dbReference>
<evidence type="ECO:0000256" key="1">
    <source>
        <dbReference type="SAM" id="Coils"/>
    </source>
</evidence>
<protein>
    <submittedName>
        <fullName evidence="2">Uncharacterized protein</fullName>
    </submittedName>
</protein>
<accession>A0A7S3NAF5</accession>
<dbReference type="Gene3D" id="3.30.40.10">
    <property type="entry name" value="Zinc/RING finger domain, C3HC4 (zinc finger)"/>
    <property type="match status" value="1"/>
</dbReference>
<evidence type="ECO:0000313" key="2">
    <source>
        <dbReference type="EMBL" id="CAE0347912.1"/>
    </source>
</evidence>
<feature type="coiled-coil region" evidence="1">
    <location>
        <begin position="136"/>
        <end position="202"/>
    </location>
</feature>
<organism evidence="2">
    <name type="scientific">Euplotes harpa</name>
    <dbReference type="NCBI Taxonomy" id="151035"/>
    <lineage>
        <taxon>Eukaryota</taxon>
        <taxon>Sar</taxon>
        <taxon>Alveolata</taxon>
        <taxon>Ciliophora</taxon>
        <taxon>Intramacronucleata</taxon>
        <taxon>Spirotrichea</taxon>
        <taxon>Hypotrichia</taxon>
        <taxon>Euplotida</taxon>
        <taxon>Euplotidae</taxon>
        <taxon>Euplotes</taxon>
    </lineage>
</organism>
<dbReference type="AlphaFoldDB" id="A0A7S3NAF5"/>
<dbReference type="InterPro" id="IPR013083">
    <property type="entry name" value="Znf_RING/FYVE/PHD"/>
</dbReference>
<keyword evidence="1" id="KW-0175">Coiled coil</keyword>
<name>A0A7S3NAF5_9SPIT</name>